<evidence type="ECO:0000313" key="4">
    <source>
        <dbReference type="Proteomes" id="UP001419268"/>
    </source>
</evidence>
<evidence type="ECO:0000256" key="1">
    <source>
        <dbReference type="SAM" id="MobiDB-lite"/>
    </source>
</evidence>
<dbReference type="EMBL" id="JBBNAG010000001">
    <property type="protein sequence ID" value="KAK9165346.1"/>
    <property type="molecule type" value="Genomic_DNA"/>
</dbReference>
<name>A0AAP0L6V5_9MAGN</name>
<dbReference type="PANTHER" id="PTHR33595:SF3">
    <property type="entry name" value="PAS DOMAIN-CONTAINING PROTEIN"/>
    <property type="match status" value="1"/>
</dbReference>
<dbReference type="AlphaFoldDB" id="A0AAP0L6V5"/>
<organism evidence="3 4">
    <name type="scientific">Stephania cephalantha</name>
    <dbReference type="NCBI Taxonomy" id="152367"/>
    <lineage>
        <taxon>Eukaryota</taxon>
        <taxon>Viridiplantae</taxon>
        <taxon>Streptophyta</taxon>
        <taxon>Embryophyta</taxon>
        <taxon>Tracheophyta</taxon>
        <taxon>Spermatophyta</taxon>
        <taxon>Magnoliopsida</taxon>
        <taxon>Ranunculales</taxon>
        <taxon>Menispermaceae</taxon>
        <taxon>Menispermoideae</taxon>
        <taxon>Cissampelideae</taxon>
        <taxon>Stephania</taxon>
    </lineage>
</organism>
<dbReference type="InterPro" id="IPR057710">
    <property type="entry name" value="DUF7950"/>
</dbReference>
<feature type="region of interest" description="Disordered" evidence="1">
    <location>
        <begin position="107"/>
        <end position="129"/>
    </location>
</feature>
<proteinExistence type="predicted"/>
<protein>
    <recommendedName>
        <fullName evidence="2">DUF7950 domain-containing protein</fullName>
    </recommendedName>
</protein>
<feature type="domain" description="DUF7950" evidence="2">
    <location>
        <begin position="295"/>
        <end position="442"/>
    </location>
</feature>
<dbReference type="Proteomes" id="UP001419268">
    <property type="component" value="Unassembled WGS sequence"/>
</dbReference>
<sequence length="452" mass="49430">MLLELFKRDGVGTMVASDLYEGTRPAMAMDLHGIRQLIQPLEASGTLVRRSDEEKNVERLLQSLCLQNAVDMDKETNYLEGSMIMGSLNVYPASKTEQILSRYRPIAPKPQLPLNPSQDDPSGPENTQQSFFRNLSTLQTRPSRARKRGRSCISPANYKRAKINQPMLSSSTCAVASQSKNKRSGLSFQGFGRGFLQCPLPNTGLSGNLTRPLNLVTLPFLPYPSSSVSTEVANQVSEVKPCCGAAEDREIVLDLNCEAEAPHEKDLMQALHAHASAGCGGHVNVIAPHPVRPVGSSISVGSITEDHNSSNQVECTFKKPEEVEEEIESDVLPAVISDSNNRVRLANSAYKEMVGQPECLWLDSMANCGGSLSGSAGKRISGEVTLNLLDSHVPICSNGFSCRVRIEWGRNGEKNFVNAPCDVVKLSCKSKDYLFTWRFHTREAAKFSSNVV</sequence>
<dbReference type="Pfam" id="PF25821">
    <property type="entry name" value="DUF7950"/>
    <property type="match status" value="1"/>
</dbReference>
<comment type="caution">
    <text evidence="3">The sequence shown here is derived from an EMBL/GenBank/DDBJ whole genome shotgun (WGS) entry which is preliminary data.</text>
</comment>
<gene>
    <name evidence="3" type="ORF">Scep_000537</name>
</gene>
<keyword evidence="4" id="KW-1185">Reference proteome</keyword>
<evidence type="ECO:0000313" key="3">
    <source>
        <dbReference type="EMBL" id="KAK9165346.1"/>
    </source>
</evidence>
<accession>A0AAP0L6V5</accession>
<feature type="compositionally biased region" description="Polar residues" evidence="1">
    <location>
        <begin position="114"/>
        <end position="129"/>
    </location>
</feature>
<reference evidence="3 4" key="1">
    <citation type="submission" date="2024-01" db="EMBL/GenBank/DDBJ databases">
        <title>Genome assemblies of Stephania.</title>
        <authorList>
            <person name="Yang L."/>
        </authorList>
    </citation>
    <scope>NUCLEOTIDE SEQUENCE [LARGE SCALE GENOMIC DNA]</scope>
    <source>
        <strain evidence="3">JXDWG</strain>
        <tissue evidence="3">Leaf</tissue>
    </source>
</reference>
<evidence type="ECO:0000259" key="2">
    <source>
        <dbReference type="Pfam" id="PF25821"/>
    </source>
</evidence>
<dbReference type="PANTHER" id="PTHR33595">
    <property type="entry name" value="VON WILLEBRAND FACTOR A DOMAIN PROTEIN"/>
    <property type="match status" value="1"/>
</dbReference>